<evidence type="ECO:0000256" key="1">
    <source>
        <dbReference type="SAM" id="Phobius"/>
    </source>
</evidence>
<keyword evidence="1" id="KW-1133">Transmembrane helix</keyword>
<reference evidence="4" key="1">
    <citation type="journal article" date="2017" name="Genome Announc.">
        <title>Complete Genome Sequence of Vibrio sp. Strain 2521-89, a Close Relative of Vibrio cholerae Isolated from Lake Water in New Mexico, USA.</title>
        <authorList>
            <person name="Liang K."/>
            <person name="Orata F.D."/>
            <person name="Winkjer N.S."/>
            <person name="Rowe L.A."/>
            <person name="Tarr C.L."/>
            <person name="Boucher Y."/>
        </authorList>
    </citation>
    <scope>NUCLEOTIDE SEQUENCE [LARGE SCALE GENOMIC DNA]</scope>
    <source>
        <strain evidence="4">2521-89</strain>
    </source>
</reference>
<dbReference type="AlphaFoldDB" id="A0AAU8WLE0"/>
<evidence type="ECO:0000259" key="2">
    <source>
        <dbReference type="Pfam" id="PF01478"/>
    </source>
</evidence>
<reference evidence="3 4" key="2">
    <citation type="submission" date="2017-06" db="EMBL/GenBank/DDBJ databases">
        <title>Complete genome sequence of Vibrio sp. 2521-89, a close relative of Vibrio cholerae isolated from lake water in New Mexico, USA.</title>
        <authorList>
            <person name="Liang K."/>
            <person name="Orata F.D."/>
            <person name="Winkjer N.S."/>
            <person name="Tarr C.L."/>
            <person name="Boucher Y."/>
        </authorList>
    </citation>
    <scope>NUCLEOTIDE SEQUENCE [LARGE SCALE GENOMIC DNA]</scope>
    <source>
        <strain evidence="3 4">2521-89</strain>
    </source>
</reference>
<dbReference type="Pfam" id="PF01478">
    <property type="entry name" value="Peptidase_A24"/>
    <property type="match status" value="1"/>
</dbReference>
<feature type="transmembrane region" description="Helical" evidence="1">
    <location>
        <begin position="33"/>
        <end position="48"/>
    </location>
</feature>
<keyword evidence="1" id="KW-0472">Membrane</keyword>
<feature type="transmembrane region" description="Helical" evidence="1">
    <location>
        <begin position="91"/>
        <end position="116"/>
    </location>
</feature>
<dbReference type="RefSeq" id="WP_089072396.1">
    <property type="nucleotide sequence ID" value="NZ_CAWNWD010000035.1"/>
</dbReference>
<protein>
    <submittedName>
        <fullName evidence="3">Pilus assembly protein PilD</fullName>
    </submittedName>
</protein>
<dbReference type="KEGG" id="vti:CEQ48_18430"/>
<feature type="domain" description="Prepilin type IV endopeptidase peptidase" evidence="2">
    <location>
        <begin position="11"/>
        <end position="106"/>
    </location>
</feature>
<dbReference type="Proteomes" id="UP000198371">
    <property type="component" value="Chromosome 1"/>
</dbReference>
<feature type="transmembrane region" description="Helical" evidence="1">
    <location>
        <begin position="53"/>
        <end position="71"/>
    </location>
</feature>
<accession>A0AAU8WLE0</accession>
<dbReference type="EMBL" id="CP022353">
    <property type="protein sequence ID" value="ASK56893.1"/>
    <property type="molecule type" value="Genomic_DNA"/>
</dbReference>
<gene>
    <name evidence="3" type="ORF">CEQ48_18430</name>
</gene>
<keyword evidence="4" id="KW-1185">Reference proteome</keyword>
<name>A0AAU8WLE0_9VIBR</name>
<dbReference type="GO" id="GO:0004190">
    <property type="term" value="F:aspartic-type endopeptidase activity"/>
    <property type="evidence" value="ECO:0007669"/>
    <property type="project" value="InterPro"/>
</dbReference>
<evidence type="ECO:0000313" key="3">
    <source>
        <dbReference type="EMBL" id="ASK56893.1"/>
    </source>
</evidence>
<feature type="transmembrane region" description="Helical" evidence="1">
    <location>
        <begin position="128"/>
        <end position="145"/>
    </location>
</feature>
<proteinExistence type="predicted"/>
<organism evidence="3 4">
    <name type="scientific">Vibrio tarriae</name>
    <dbReference type="NCBI Taxonomy" id="2014742"/>
    <lineage>
        <taxon>Bacteria</taxon>
        <taxon>Pseudomonadati</taxon>
        <taxon>Pseudomonadota</taxon>
        <taxon>Gammaproteobacteria</taxon>
        <taxon>Vibrionales</taxon>
        <taxon>Vibrionaceae</taxon>
        <taxon>Vibrio</taxon>
    </lineage>
</organism>
<dbReference type="InterPro" id="IPR000045">
    <property type="entry name" value="Prepilin_IV_endopep_pep"/>
</dbReference>
<dbReference type="GO" id="GO:0016020">
    <property type="term" value="C:membrane"/>
    <property type="evidence" value="ECO:0007669"/>
    <property type="project" value="InterPro"/>
</dbReference>
<dbReference type="Gene3D" id="1.20.120.1220">
    <property type="match status" value="1"/>
</dbReference>
<evidence type="ECO:0000313" key="4">
    <source>
        <dbReference type="Proteomes" id="UP000198371"/>
    </source>
</evidence>
<keyword evidence="1" id="KW-0812">Transmembrane</keyword>
<sequence length="146" mass="15697">MANSNYFLLQIITVLLLSWMALSDLQQRKVPNIAVILFAVVVGAVTPFGQGNLLICGVVLSLGMLAFHFRLLGAGDSKLLAVCAYGAGDQWASLIFITALFGGVLSVMCWIHNWTVQTGFSSKRPVKTVPYAVAICGAAFATLHYM</sequence>